<dbReference type="Proteomes" id="UP001066276">
    <property type="component" value="Chromosome 4_1"/>
</dbReference>
<keyword evidence="2" id="KW-1185">Reference proteome</keyword>
<evidence type="ECO:0008006" key="3">
    <source>
        <dbReference type="Google" id="ProtNLM"/>
    </source>
</evidence>
<proteinExistence type="predicted"/>
<comment type="caution">
    <text evidence="1">The sequence shown here is derived from an EMBL/GenBank/DDBJ whole genome shotgun (WGS) entry which is preliminary data.</text>
</comment>
<evidence type="ECO:0000313" key="2">
    <source>
        <dbReference type="Proteomes" id="UP001066276"/>
    </source>
</evidence>
<protein>
    <recommendedName>
        <fullName evidence="3">Secreted protein</fullName>
    </recommendedName>
</protein>
<sequence>MGRAGHVSLLCLAHPSARTCVHVDVQQRGRGVVLKHNIIAAFSLRGPVSYNQLFAVPGKLIVVLKHNIIAAFWLRGPVSCNQLFAVPRVQQSR</sequence>
<reference evidence="1" key="1">
    <citation type="journal article" date="2022" name="bioRxiv">
        <title>Sequencing and chromosome-scale assembly of the giantPleurodeles waltlgenome.</title>
        <authorList>
            <person name="Brown T."/>
            <person name="Elewa A."/>
            <person name="Iarovenko S."/>
            <person name="Subramanian E."/>
            <person name="Araus A.J."/>
            <person name="Petzold A."/>
            <person name="Susuki M."/>
            <person name="Suzuki K.-i.T."/>
            <person name="Hayashi T."/>
            <person name="Toyoda A."/>
            <person name="Oliveira C."/>
            <person name="Osipova E."/>
            <person name="Leigh N.D."/>
            <person name="Simon A."/>
            <person name="Yun M.H."/>
        </authorList>
    </citation>
    <scope>NUCLEOTIDE SEQUENCE</scope>
    <source>
        <strain evidence="1">20211129_DDA</strain>
        <tissue evidence="1">Liver</tissue>
    </source>
</reference>
<gene>
    <name evidence="1" type="ORF">NDU88_001010</name>
</gene>
<dbReference type="EMBL" id="JANPWB010000007">
    <property type="protein sequence ID" value="KAJ1169104.1"/>
    <property type="molecule type" value="Genomic_DNA"/>
</dbReference>
<accession>A0AAV7SZ22</accession>
<dbReference type="AlphaFoldDB" id="A0AAV7SZ22"/>
<organism evidence="1 2">
    <name type="scientific">Pleurodeles waltl</name>
    <name type="common">Iberian ribbed newt</name>
    <dbReference type="NCBI Taxonomy" id="8319"/>
    <lineage>
        <taxon>Eukaryota</taxon>
        <taxon>Metazoa</taxon>
        <taxon>Chordata</taxon>
        <taxon>Craniata</taxon>
        <taxon>Vertebrata</taxon>
        <taxon>Euteleostomi</taxon>
        <taxon>Amphibia</taxon>
        <taxon>Batrachia</taxon>
        <taxon>Caudata</taxon>
        <taxon>Salamandroidea</taxon>
        <taxon>Salamandridae</taxon>
        <taxon>Pleurodelinae</taxon>
        <taxon>Pleurodeles</taxon>
    </lineage>
</organism>
<evidence type="ECO:0000313" key="1">
    <source>
        <dbReference type="EMBL" id="KAJ1169104.1"/>
    </source>
</evidence>
<name>A0AAV7SZ22_PLEWA</name>